<dbReference type="AlphaFoldDB" id="A0A2S5VPW0"/>
<sequence>MLVPGHGRERGRGRRHRLEAIIGTDEDPLLHAADATLASRAADGDVQAFAQLARRHGPLLRVYAARILGSDVESDDVVQEAFLTGWRRLGELDSPAGIRSWLIRIVTHKAIDRIRVRRHHDDIDDWDPPAPAATGPERIVETRLQLDAVWDAVGRLPDDQRRCWLLRETAGLSYQEIADELDLPLSTVRGLLARARRFLLRELEAWR</sequence>
<dbReference type="Gene3D" id="1.10.1740.10">
    <property type="match status" value="1"/>
</dbReference>
<dbReference type="GO" id="GO:0006950">
    <property type="term" value="P:response to stress"/>
    <property type="evidence" value="ECO:0007669"/>
    <property type="project" value="UniProtKB-ARBA"/>
</dbReference>
<dbReference type="GO" id="GO:0016987">
    <property type="term" value="F:sigma factor activity"/>
    <property type="evidence" value="ECO:0007669"/>
    <property type="project" value="UniProtKB-KW"/>
</dbReference>
<accession>A0A2S5VPW0</accession>
<keyword evidence="3 6" id="KW-0731">Sigma factor</keyword>
<feature type="domain" description="RNA polymerase sigma-70 region 2" evidence="7">
    <location>
        <begin position="52"/>
        <end position="118"/>
    </location>
</feature>
<evidence type="ECO:0000256" key="2">
    <source>
        <dbReference type="ARBA" id="ARBA00023015"/>
    </source>
</evidence>
<dbReference type="Pfam" id="PF04542">
    <property type="entry name" value="Sigma70_r2"/>
    <property type="match status" value="1"/>
</dbReference>
<evidence type="ECO:0000256" key="1">
    <source>
        <dbReference type="ARBA" id="ARBA00010641"/>
    </source>
</evidence>
<proteinExistence type="inferred from homology"/>
<dbReference type="InterPro" id="IPR007627">
    <property type="entry name" value="RNA_pol_sigma70_r2"/>
</dbReference>
<evidence type="ECO:0000259" key="8">
    <source>
        <dbReference type="Pfam" id="PF08281"/>
    </source>
</evidence>
<name>A0A2S5VPW0_9MICO</name>
<dbReference type="InterPro" id="IPR039425">
    <property type="entry name" value="RNA_pol_sigma-70-like"/>
</dbReference>
<dbReference type="InterPro" id="IPR013249">
    <property type="entry name" value="RNA_pol_sigma70_r4_t2"/>
</dbReference>
<dbReference type="NCBIfam" id="TIGR02937">
    <property type="entry name" value="sigma70-ECF"/>
    <property type="match status" value="1"/>
</dbReference>
<evidence type="ECO:0000256" key="3">
    <source>
        <dbReference type="ARBA" id="ARBA00023082"/>
    </source>
</evidence>
<dbReference type="InterPro" id="IPR036388">
    <property type="entry name" value="WH-like_DNA-bd_sf"/>
</dbReference>
<keyword evidence="4 6" id="KW-0238">DNA-binding</keyword>
<organism evidence="9 10">
    <name type="scientific">Clavibacter michiganensis</name>
    <dbReference type="NCBI Taxonomy" id="28447"/>
    <lineage>
        <taxon>Bacteria</taxon>
        <taxon>Bacillati</taxon>
        <taxon>Actinomycetota</taxon>
        <taxon>Actinomycetes</taxon>
        <taxon>Micrococcales</taxon>
        <taxon>Microbacteriaceae</taxon>
        <taxon>Clavibacter</taxon>
    </lineage>
</organism>
<evidence type="ECO:0000313" key="10">
    <source>
        <dbReference type="Proteomes" id="UP000239241"/>
    </source>
</evidence>
<gene>
    <name evidence="9" type="ORF">C5E16_13895</name>
</gene>
<keyword evidence="5 6" id="KW-0804">Transcription</keyword>
<dbReference type="CDD" id="cd06171">
    <property type="entry name" value="Sigma70_r4"/>
    <property type="match status" value="1"/>
</dbReference>
<comment type="similarity">
    <text evidence="1 6">Belongs to the sigma-70 factor family. ECF subfamily.</text>
</comment>
<evidence type="ECO:0000256" key="6">
    <source>
        <dbReference type="RuleBase" id="RU000716"/>
    </source>
</evidence>
<dbReference type="SUPFAM" id="SSF88946">
    <property type="entry name" value="Sigma2 domain of RNA polymerase sigma factors"/>
    <property type="match status" value="1"/>
</dbReference>
<dbReference type="PROSITE" id="PS01063">
    <property type="entry name" value="SIGMA70_ECF"/>
    <property type="match status" value="1"/>
</dbReference>
<dbReference type="SUPFAM" id="SSF88659">
    <property type="entry name" value="Sigma3 and sigma4 domains of RNA polymerase sigma factors"/>
    <property type="match status" value="1"/>
</dbReference>
<dbReference type="Proteomes" id="UP000239241">
    <property type="component" value="Unassembled WGS sequence"/>
</dbReference>
<protein>
    <recommendedName>
        <fullName evidence="6">RNA polymerase sigma factor</fullName>
    </recommendedName>
</protein>
<dbReference type="Pfam" id="PF08281">
    <property type="entry name" value="Sigma70_r4_2"/>
    <property type="match status" value="1"/>
</dbReference>
<comment type="caution">
    <text evidence="9">The sequence shown here is derived from an EMBL/GenBank/DDBJ whole genome shotgun (WGS) entry which is preliminary data.</text>
</comment>
<dbReference type="GO" id="GO:0003677">
    <property type="term" value="F:DNA binding"/>
    <property type="evidence" value="ECO:0007669"/>
    <property type="project" value="UniProtKB-KW"/>
</dbReference>
<dbReference type="PANTHER" id="PTHR43133:SF8">
    <property type="entry name" value="RNA POLYMERASE SIGMA FACTOR HI_1459-RELATED"/>
    <property type="match status" value="1"/>
</dbReference>
<dbReference type="GO" id="GO:0006352">
    <property type="term" value="P:DNA-templated transcription initiation"/>
    <property type="evidence" value="ECO:0007669"/>
    <property type="project" value="InterPro"/>
</dbReference>
<evidence type="ECO:0000313" key="9">
    <source>
        <dbReference type="EMBL" id="PPF65156.1"/>
    </source>
</evidence>
<reference evidence="9 10" key="1">
    <citation type="submission" date="2018-02" db="EMBL/GenBank/DDBJ databases">
        <title>Bacteriophage NCPPB3778 and a type I-E CRISPR drive the evolution of the US Biological Select Agent, Rathayibacter toxicus.</title>
        <authorList>
            <person name="Davis E.W.II."/>
            <person name="Tabima J.F."/>
            <person name="Weisberg A.J."/>
            <person name="Lopes L.D."/>
            <person name="Wiseman M.S."/>
            <person name="Wiseman M.S."/>
            <person name="Pupko T."/>
            <person name="Belcher M.S."/>
            <person name="Sechler A.J."/>
            <person name="Tancos M.A."/>
            <person name="Schroeder B.K."/>
            <person name="Murray T.D."/>
            <person name="Luster D.G."/>
            <person name="Schneider W.L."/>
            <person name="Rogers E."/>
            <person name="Andreote F.D."/>
            <person name="Grunwald N.J."/>
            <person name="Putnam M.L."/>
            <person name="Chang J.H."/>
        </authorList>
    </citation>
    <scope>NUCLEOTIDE SEQUENCE [LARGE SCALE GENOMIC DNA]</scope>
    <source>
        <strain evidence="9 10">AY1B3</strain>
    </source>
</reference>
<dbReference type="InterPro" id="IPR000838">
    <property type="entry name" value="RNA_pol_sigma70_ECF_CS"/>
</dbReference>
<dbReference type="Gene3D" id="1.10.10.10">
    <property type="entry name" value="Winged helix-like DNA-binding domain superfamily/Winged helix DNA-binding domain"/>
    <property type="match status" value="1"/>
</dbReference>
<dbReference type="InterPro" id="IPR014284">
    <property type="entry name" value="RNA_pol_sigma-70_dom"/>
</dbReference>
<dbReference type="InterPro" id="IPR013325">
    <property type="entry name" value="RNA_pol_sigma_r2"/>
</dbReference>
<dbReference type="InterPro" id="IPR013324">
    <property type="entry name" value="RNA_pol_sigma_r3/r4-like"/>
</dbReference>
<dbReference type="RefSeq" id="WP_104291146.1">
    <property type="nucleotide sequence ID" value="NZ_PSXY01000031.1"/>
</dbReference>
<feature type="domain" description="RNA polymerase sigma factor 70 region 4 type 2" evidence="8">
    <location>
        <begin position="147"/>
        <end position="199"/>
    </location>
</feature>
<dbReference type="EMBL" id="PSXY01000031">
    <property type="protein sequence ID" value="PPF65156.1"/>
    <property type="molecule type" value="Genomic_DNA"/>
</dbReference>
<keyword evidence="2 6" id="KW-0805">Transcription regulation</keyword>
<dbReference type="PANTHER" id="PTHR43133">
    <property type="entry name" value="RNA POLYMERASE ECF-TYPE SIGMA FACTO"/>
    <property type="match status" value="1"/>
</dbReference>
<evidence type="ECO:0000256" key="5">
    <source>
        <dbReference type="ARBA" id="ARBA00023163"/>
    </source>
</evidence>
<evidence type="ECO:0000256" key="4">
    <source>
        <dbReference type="ARBA" id="ARBA00023125"/>
    </source>
</evidence>
<evidence type="ECO:0000259" key="7">
    <source>
        <dbReference type="Pfam" id="PF04542"/>
    </source>
</evidence>